<dbReference type="GO" id="GO:0006310">
    <property type="term" value="P:DNA recombination"/>
    <property type="evidence" value="ECO:0007669"/>
    <property type="project" value="UniProtKB-KW"/>
</dbReference>
<dbReference type="CDD" id="cd01185">
    <property type="entry name" value="INTN1_C_like"/>
    <property type="match status" value="1"/>
</dbReference>
<accession>A0A1M4UM29</accession>
<dbReference type="Pfam" id="PF17293">
    <property type="entry name" value="Arm-DNA-bind_5"/>
    <property type="match status" value="1"/>
</dbReference>
<dbReference type="Gene3D" id="1.10.443.10">
    <property type="entry name" value="Intergrase catalytic core"/>
    <property type="match status" value="1"/>
</dbReference>
<dbReference type="InterPro" id="IPR011010">
    <property type="entry name" value="DNA_brk_join_enz"/>
</dbReference>
<evidence type="ECO:0000259" key="4">
    <source>
        <dbReference type="PROSITE" id="PS51898"/>
    </source>
</evidence>
<dbReference type="PANTHER" id="PTHR30349:SF64">
    <property type="entry name" value="PROPHAGE INTEGRASE INTD-RELATED"/>
    <property type="match status" value="1"/>
</dbReference>
<dbReference type="InterPro" id="IPR010998">
    <property type="entry name" value="Integrase_recombinase_N"/>
</dbReference>
<dbReference type="GO" id="GO:0003677">
    <property type="term" value="F:DNA binding"/>
    <property type="evidence" value="ECO:0007669"/>
    <property type="project" value="UniProtKB-KW"/>
</dbReference>
<dbReference type="SUPFAM" id="SSF56349">
    <property type="entry name" value="DNA breaking-rejoining enzymes"/>
    <property type="match status" value="1"/>
</dbReference>
<evidence type="ECO:0000313" key="6">
    <source>
        <dbReference type="Proteomes" id="UP000184287"/>
    </source>
</evidence>
<feature type="domain" description="Tyr recombinase" evidence="4">
    <location>
        <begin position="220"/>
        <end position="404"/>
    </location>
</feature>
<keyword evidence="3" id="KW-0233">DNA recombination</keyword>
<evidence type="ECO:0000313" key="5">
    <source>
        <dbReference type="EMBL" id="SHE57842.1"/>
    </source>
</evidence>
<evidence type="ECO:0000256" key="3">
    <source>
        <dbReference type="ARBA" id="ARBA00023172"/>
    </source>
</evidence>
<dbReference type="RefSeq" id="WP_317042758.1">
    <property type="nucleotide sequence ID" value="NZ_FQUQ01000001.1"/>
</dbReference>
<proteinExistence type="inferred from homology"/>
<dbReference type="PROSITE" id="PS51898">
    <property type="entry name" value="TYR_RECOMBINASE"/>
    <property type="match status" value="1"/>
</dbReference>
<keyword evidence="6" id="KW-1185">Reference proteome</keyword>
<reference evidence="6" key="1">
    <citation type="submission" date="2016-11" db="EMBL/GenBank/DDBJ databases">
        <authorList>
            <person name="Varghese N."/>
            <person name="Submissions S."/>
        </authorList>
    </citation>
    <scope>NUCLEOTIDE SEQUENCE [LARGE SCALE GENOMIC DNA]</scope>
    <source>
        <strain evidence="6">DSM 16990</strain>
    </source>
</reference>
<dbReference type="Pfam" id="PF00589">
    <property type="entry name" value="Phage_integrase"/>
    <property type="match status" value="1"/>
</dbReference>
<evidence type="ECO:0000256" key="2">
    <source>
        <dbReference type="ARBA" id="ARBA00023125"/>
    </source>
</evidence>
<organism evidence="5 6">
    <name type="scientific">Pedobacter caeni</name>
    <dbReference type="NCBI Taxonomy" id="288992"/>
    <lineage>
        <taxon>Bacteria</taxon>
        <taxon>Pseudomonadati</taxon>
        <taxon>Bacteroidota</taxon>
        <taxon>Sphingobacteriia</taxon>
        <taxon>Sphingobacteriales</taxon>
        <taxon>Sphingobacteriaceae</taxon>
        <taxon>Pedobacter</taxon>
    </lineage>
</organism>
<evidence type="ECO:0000256" key="1">
    <source>
        <dbReference type="ARBA" id="ARBA00008857"/>
    </source>
</evidence>
<name>A0A1M4UM29_9SPHI</name>
<dbReference type="InterPro" id="IPR025269">
    <property type="entry name" value="SAM-like_dom"/>
</dbReference>
<dbReference type="GO" id="GO:0015074">
    <property type="term" value="P:DNA integration"/>
    <property type="evidence" value="ECO:0007669"/>
    <property type="project" value="InterPro"/>
</dbReference>
<dbReference type="STRING" id="288992.SAMN04488522_101617"/>
<dbReference type="Gene3D" id="1.10.150.130">
    <property type="match status" value="1"/>
</dbReference>
<keyword evidence="2" id="KW-0238">DNA-binding</keyword>
<dbReference type="InterPro" id="IPR013762">
    <property type="entry name" value="Integrase-like_cat_sf"/>
</dbReference>
<dbReference type="InterPro" id="IPR002104">
    <property type="entry name" value="Integrase_catalytic"/>
</dbReference>
<dbReference type="InterPro" id="IPR035386">
    <property type="entry name" value="Arm-DNA-bind_5"/>
</dbReference>
<dbReference type="InterPro" id="IPR050090">
    <property type="entry name" value="Tyrosine_recombinase_XerCD"/>
</dbReference>
<comment type="similarity">
    <text evidence="1">Belongs to the 'phage' integrase family.</text>
</comment>
<dbReference type="Proteomes" id="UP000184287">
    <property type="component" value="Unassembled WGS sequence"/>
</dbReference>
<protein>
    <submittedName>
        <fullName evidence="5">Site-specific recombinase XerD</fullName>
    </submittedName>
</protein>
<dbReference type="AlphaFoldDB" id="A0A1M4UM29"/>
<dbReference type="PANTHER" id="PTHR30349">
    <property type="entry name" value="PHAGE INTEGRASE-RELATED"/>
    <property type="match status" value="1"/>
</dbReference>
<dbReference type="Pfam" id="PF13102">
    <property type="entry name" value="Phage_int_SAM_5"/>
    <property type="match status" value="1"/>
</dbReference>
<dbReference type="EMBL" id="FQUQ01000001">
    <property type="protein sequence ID" value="SHE57842.1"/>
    <property type="molecule type" value="Genomic_DNA"/>
</dbReference>
<gene>
    <name evidence="5" type="ORF">SAMN04488522_101617</name>
</gene>
<sequence length="408" mass="46942">MMKTNFSLLFYLKKQKNYISGNVPIYMRITVQGKRAEIATSRDCEPGRWNARAGRVIGSKEDVKMLNVYLDQLQNSVYLAHQAVVNSGLFITAEAIKNKYLGKADNAHTLIEAIKDHNEKMKSLVGKDYVQGTLNRYKVLEKHLLTFITSKYGVIDKDIRDIDQAFLNDFDYYLRSDKNCANNYVVKNIKNLGKILRLCLEKGWMEKDPFIAYKGKTKNVDRHYLNHEELSQIVAKRFISERLRQVRDVFIFCCFTGLAYVDVFKLKQSHIQKGNDGERWIFTNRQKTKTRSAIPLLPTAINIIDQYAENKVCINNGNLLPVPSNQKMNEYLKEIADLCGIEKKLTSHIARHTFATTVTLLNGVPIESVSKMLGHTNIRTTQHYAKILDIKVGVDMNKLRKKSFLNFS</sequence>